<dbReference type="InterPro" id="IPR029016">
    <property type="entry name" value="GAF-like_dom_sf"/>
</dbReference>
<keyword evidence="1" id="KW-0805">Transcription regulation</keyword>
<protein>
    <submittedName>
        <fullName evidence="7">Transcriptional regulator, IclR family</fullName>
    </submittedName>
</protein>
<dbReference type="SMART" id="SM00346">
    <property type="entry name" value="HTH_ICLR"/>
    <property type="match status" value="1"/>
</dbReference>
<organism evidence="7 8">
    <name type="scientific">Bauldia litoralis</name>
    <dbReference type="NCBI Taxonomy" id="665467"/>
    <lineage>
        <taxon>Bacteria</taxon>
        <taxon>Pseudomonadati</taxon>
        <taxon>Pseudomonadota</taxon>
        <taxon>Alphaproteobacteria</taxon>
        <taxon>Hyphomicrobiales</taxon>
        <taxon>Kaistiaceae</taxon>
        <taxon>Bauldia</taxon>
    </lineage>
</organism>
<evidence type="ECO:0000313" key="7">
    <source>
        <dbReference type="EMBL" id="SDB25031.1"/>
    </source>
</evidence>
<dbReference type="Gene3D" id="3.30.450.40">
    <property type="match status" value="1"/>
</dbReference>
<sequence length="284" mass="31045">MGARSPQTSPERSPLFIQSLEKALFVLEAFSAAEQFLGLAEIVRISGLDKASAQRCVHTLVQSGYLEKDPQSGRFSLGKKVLDLSFHFLRAHPLVVAATPVLLQLRRDCGERTNLSLFDDTTVVYAIRLHGKQEYPQYSTLIGRRMPTFCSAGGRATLARLPDEEVREILDRSDLRPLTPQTLTDPDAIMEKIEEGRRVGYGFVNGESSPGELVVAAPIIDFSGRPVAAVHIAGSITKWQPDDFEKTFAPQAMEAAHFLSHSNGALPMPSFGGRRTPRGGSVDG</sequence>
<dbReference type="InterPro" id="IPR036388">
    <property type="entry name" value="WH-like_DNA-bd_sf"/>
</dbReference>
<dbReference type="SUPFAM" id="SSF46785">
    <property type="entry name" value="Winged helix' DNA-binding domain"/>
    <property type="match status" value="1"/>
</dbReference>
<dbReference type="InterPro" id="IPR036390">
    <property type="entry name" value="WH_DNA-bd_sf"/>
</dbReference>
<dbReference type="Pfam" id="PF01614">
    <property type="entry name" value="IclR_C"/>
    <property type="match status" value="1"/>
</dbReference>
<gene>
    <name evidence="7" type="ORF">SAMN02982931_01942</name>
</gene>
<evidence type="ECO:0000256" key="2">
    <source>
        <dbReference type="ARBA" id="ARBA00023125"/>
    </source>
</evidence>
<evidence type="ECO:0000256" key="4">
    <source>
        <dbReference type="SAM" id="MobiDB-lite"/>
    </source>
</evidence>
<dbReference type="OrthoDB" id="6057486at2"/>
<dbReference type="InterPro" id="IPR005471">
    <property type="entry name" value="Tscrpt_reg_IclR_N"/>
</dbReference>
<dbReference type="PROSITE" id="PS51077">
    <property type="entry name" value="HTH_ICLR"/>
    <property type="match status" value="1"/>
</dbReference>
<keyword evidence="2" id="KW-0238">DNA-binding</keyword>
<name>A0A1G6BWN0_9HYPH</name>
<evidence type="ECO:0000259" key="5">
    <source>
        <dbReference type="PROSITE" id="PS51077"/>
    </source>
</evidence>
<dbReference type="GO" id="GO:0003677">
    <property type="term" value="F:DNA binding"/>
    <property type="evidence" value="ECO:0007669"/>
    <property type="project" value="UniProtKB-KW"/>
</dbReference>
<dbReference type="Proteomes" id="UP000199071">
    <property type="component" value="Unassembled WGS sequence"/>
</dbReference>
<evidence type="ECO:0000259" key="6">
    <source>
        <dbReference type="PROSITE" id="PS51078"/>
    </source>
</evidence>
<evidence type="ECO:0000256" key="3">
    <source>
        <dbReference type="ARBA" id="ARBA00023163"/>
    </source>
</evidence>
<dbReference type="EMBL" id="FMXQ01000003">
    <property type="protein sequence ID" value="SDB25031.1"/>
    <property type="molecule type" value="Genomic_DNA"/>
</dbReference>
<keyword evidence="8" id="KW-1185">Reference proteome</keyword>
<dbReference type="InterPro" id="IPR050707">
    <property type="entry name" value="HTH_MetabolicPath_Reg"/>
</dbReference>
<dbReference type="GO" id="GO:0045892">
    <property type="term" value="P:negative regulation of DNA-templated transcription"/>
    <property type="evidence" value="ECO:0007669"/>
    <property type="project" value="TreeGrafter"/>
</dbReference>
<dbReference type="PANTHER" id="PTHR30136:SF35">
    <property type="entry name" value="HTH-TYPE TRANSCRIPTIONAL REGULATOR RV1719"/>
    <property type="match status" value="1"/>
</dbReference>
<proteinExistence type="predicted"/>
<dbReference type="GO" id="GO:0003700">
    <property type="term" value="F:DNA-binding transcription factor activity"/>
    <property type="evidence" value="ECO:0007669"/>
    <property type="project" value="TreeGrafter"/>
</dbReference>
<dbReference type="STRING" id="665467.SAMN02982931_01942"/>
<dbReference type="SUPFAM" id="SSF55781">
    <property type="entry name" value="GAF domain-like"/>
    <property type="match status" value="1"/>
</dbReference>
<evidence type="ECO:0000313" key="8">
    <source>
        <dbReference type="Proteomes" id="UP000199071"/>
    </source>
</evidence>
<dbReference type="Gene3D" id="1.10.10.10">
    <property type="entry name" value="Winged helix-like DNA-binding domain superfamily/Winged helix DNA-binding domain"/>
    <property type="match status" value="1"/>
</dbReference>
<evidence type="ECO:0000256" key="1">
    <source>
        <dbReference type="ARBA" id="ARBA00023015"/>
    </source>
</evidence>
<dbReference type="PROSITE" id="PS51078">
    <property type="entry name" value="ICLR_ED"/>
    <property type="match status" value="1"/>
</dbReference>
<dbReference type="InterPro" id="IPR014757">
    <property type="entry name" value="Tscrpt_reg_IclR_C"/>
</dbReference>
<dbReference type="Pfam" id="PF09339">
    <property type="entry name" value="HTH_IclR"/>
    <property type="match status" value="1"/>
</dbReference>
<dbReference type="PANTHER" id="PTHR30136">
    <property type="entry name" value="HELIX-TURN-HELIX TRANSCRIPTIONAL REGULATOR, ICLR FAMILY"/>
    <property type="match status" value="1"/>
</dbReference>
<dbReference type="AlphaFoldDB" id="A0A1G6BWN0"/>
<keyword evidence="3" id="KW-0804">Transcription</keyword>
<feature type="region of interest" description="Disordered" evidence="4">
    <location>
        <begin position="264"/>
        <end position="284"/>
    </location>
</feature>
<feature type="domain" description="IclR-ED" evidence="6">
    <location>
        <begin position="80"/>
        <end position="265"/>
    </location>
</feature>
<feature type="domain" description="HTH iclR-type" evidence="5">
    <location>
        <begin position="17"/>
        <end position="79"/>
    </location>
</feature>
<dbReference type="RefSeq" id="WP_090876202.1">
    <property type="nucleotide sequence ID" value="NZ_FMXQ01000003.1"/>
</dbReference>
<reference evidence="7 8" key="1">
    <citation type="submission" date="2016-10" db="EMBL/GenBank/DDBJ databases">
        <authorList>
            <person name="de Groot N.N."/>
        </authorList>
    </citation>
    <scope>NUCLEOTIDE SEQUENCE [LARGE SCALE GENOMIC DNA]</scope>
    <source>
        <strain evidence="7 8">ATCC 35022</strain>
    </source>
</reference>
<accession>A0A1G6BWN0</accession>